<keyword evidence="3" id="KW-0862">Zinc</keyword>
<dbReference type="PRINTS" id="PR01407">
    <property type="entry name" value="BUTYPHLNCDUF"/>
</dbReference>
<dbReference type="SMART" id="SM00184">
    <property type="entry name" value="RING"/>
    <property type="match status" value="1"/>
</dbReference>
<keyword evidence="2 4" id="KW-0863">Zinc-finger</keyword>
<dbReference type="CDD" id="cd16594">
    <property type="entry name" value="RING-HC_TRIM7-like_C-IV"/>
    <property type="match status" value="1"/>
</dbReference>
<dbReference type="PROSITE" id="PS50188">
    <property type="entry name" value="B302_SPRY"/>
    <property type="match status" value="1"/>
</dbReference>
<evidence type="ECO:0000256" key="7">
    <source>
        <dbReference type="SAM" id="Phobius"/>
    </source>
</evidence>
<evidence type="ECO:0000259" key="9">
    <source>
        <dbReference type="PROSITE" id="PS50119"/>
    </source>
</evidence>
<dbReference type="Gene3D" id="3.30.160.60">
    <property type="entry name" value="Classic Zinc Finger"/>
    <property type="match status" value="1"/>
</dbReference>
<reference evidence="11" key="1">
    <citation type="submission" date="2025-08" db="UniProtKB">
        <authorList>
            <consortium name="Ensembl"/>
        </authorList>
    </citation>
    <scope>IDENTIFICATION</scope>
</reference>
<feature type="domain" description="RING-type" evidence="8">
    <location>
        <begin position="141"/>
        <end position="183"/>
    </location>
</feature>
<evidence type="ECO:0000259" key="10">
    <source>
        <dbReference type="PROSITE" id="PS50188"/>
    </source>
</evidence>
<dbReference type="Pfam" id="PF00622">
    <property type="entry name" value="SPRY"/>
    <property type="match status" value="1"/>
</dbReference>
<dbReference type="Proteomes" id="UP000264800">
    <property type="component" value="Unplaced"/>
</dbReference>
<dbReference type="FunFam" id="2.60.120.920:FF:000004">
    <property type="entry name" value="Butyrophilin subfamily 1 member A1"/>
    <property type="match status" value="1"/>
</dbReference>
<dbReference type="PROSITE" id="PS00518">
    <property type="entry name" value="ZF_RING_1"/>
    <property type="match status" value="1"/>
</dbReference>
<dbReference type="Gene3D" id="2.60.120.920">
    <property type="match status" value="1"/>
</dbReference>
<dbReference type="OrthoDB" id="128536at2759"/>
<evidence type="ECO:0000259" key="8">
    <source>
        <dbReference type="PROSITE" id="PS50089"/>
    </source>
</evidence>
<keyword evidence="7" id="KW-1133">Transmembrane helix</keyword>
<dbReference type="SMART" id="SM00589">
    <property type="entry name" value="PRY"/>
    <property type="match status" value="1"/>
</dbReference>
<dbReference type="InterPro" id="IPR003879">
    <property type="entry name" value="Butyrophylin_SPRY"/>
</dbReference>
<feature type="transmembrane region" description="Helical" evidence="7">
    <location>
        <begin position="19"/>
        <end position="37"/>
    </location>
</feature>
<dbReference type="InterPro" id="IPR001841">
    <property type="entry name" value="Znf_RING"/>
</dbReference>
<dbReference type="Gene3D" id="3.30.40.10">
    <property type="entry name" value="Zinc/RING finger domain, C3HC4 (zinc finger)"/>
    <property type="match status" value="1"/>
</dbReference>
<dbReference type="GeneTree" id="ENSGT00940000164374"/>
<name>A0A3Q3AJM1_KRYMA</name>
<protein>
    <submittedName>
        <fullName evidence="11">Nuclear factor 7, brain-like</fullName>
    </submittedName>
</protein>
<proteinExistence type="predicted"/>
<dbReference type="GO" id="GO:0008270">
    <property type="term" value="F:zinc ion binding"/>
    <property type="evidence" value="ECO:0007669"/>
    <property type="project" value="UniProtKB-KW"/>
</dbReference>
<dbReference type="Pfam" id="PF00643">
    <property type="entry name" value="zf-B_box"/>
    <property type="match status" value="1"/>
</dbReference>
<dbReference type="Ensembl" id="ENSKMAT00000016729.1">
    <property type="protein sequence ID" value="ENSKMAP00000016496.1"/>
    <property type="gene ID" value="ENSKMAG00000012332.1"/>
</dbReference>
<dbReference type="InterPro" id="IPR043136">
    <property type="entry name" value="B30.2/SPRY_sf"/>
</dbReference>
<evidence type="ECO:0000256" key="1">
    <source>
        <dbReference type="ARBA" id="ARBA00022723"/>
    </source>
</evidence>
<dbReference type="RefSeq" id="XP_017283708.2">
    <property type="nucleotide sequence ID" value="XM_017428219.3"/>
</dbReference>
<reference evidence="11" key="2">
    <citation type="submission" date="2025-09" db="UniProtKB">
        <authorList>
            <consortium name="Ensembl"/>
        </authorList>
    </citation>
    <scope>IDENTIFICATION</scope>
</reference>
<dbReference type="InterPro" id="IPR013320">
    <property type="entry name" value="ConA-like_dom_sf"/>
</dbReference>
<dbReference type="SMART" id="SM00449">
    <property type="entry name" value="SPRY"/>
    <property type="match status" value="1"/>
</dbReference>
<evidence type="ECO:0000313" key="11">
    <source>
        <dbReference type="Ensembl" id="ENSKMAP00000016496.1"/>
    </source>
</evidence>
<dbReference type="PROSITE" id="PS50089">
    <property type="entry name" value="ZF_RING_2"/>
    <property type="match status" value="1"/>
</dbReference>
<feature type="region of interest" description="Disordered" evidence="6">
    <location>
        <begin position="77"/>
        <end position="108"/>
    </location>
</feature>
<dbReference type="SUPFAM" id="SSF57850">
    <property type="entry name" value="RING/U-box"/>
    <property type="match status" value="1"/>
</dbReference>
<feature type="domain" description="B30.2/SPRY" evidence="10">
    <location>
        <begin position="444"/>
        <end position="639"/>
    </location>
</feature>
<dbReference type="Pfam" id="PF13765">
    <property type="entry name" value="PRY"/>
    <property type="match status" value="1"/>
</dbReference>
<dbReference type="PROSITE" id="PS50119">
    <property type="entry name" value="ZF_BBOX"/>
    <property type="match status" value="1"/>
</dbReference>
<dbReference type="CDD" id="cd19762">
    <property type="entry name" value="Bbox2_TRIM7-like"/>
    <property type="match status" value="1"/>
</dbReference>
<dbReference type="InterPro" id="IPR001870">
    <property type="entry name" value="B30.2/SPRY"/>
</dbReference>
<dbReference type="InterPro" id="IPR013083">
    <property type="entry name" value="Znf_RING/FYVE/PHD"/>
</dbReference>
<evidence type="ECO:0000256" key="3">
    <source>
        <dbReference type="ARBA" id="ARBA00022833"/>
    </source>
</evidence>
<keyword evidence="1" id="KW-0479">Metal-binding</keyword>
<dbReference type="OMA" id="WRKMSSI"/>
<dbReference type="SUPFAM" id="SSF49899">
    <property type="entry name" value="Concanavalin A-like lectins/glucanases"/>
    <property type="match status" value="1"/>
</dbReference>
<dbReference type="GeneID" id="108243037"/>
<organism evidence="11 12">
    <name type="scientific">Kryptolebias marmoratus</name>
    <name type="common">Mangrove killifish</name>
    <name type="synonym">Rivulus marmoratus</name>
    <dbReference type="NCBI Taxonomy" id="37003"/>
    <lineage>
        <taxon>Eukaryota</taxon>
        <taxon>Metazoa</taxon>
        <taxon>Chordata</taxon>
        <taxon>Craniata</taxon>
        <taxon>Vertebrata</taxon>
        <taxon>Euteleostomi</taxon>
        <taxon>Actinopterygii</taxon>
        <taxon>Neopterygii</taxon>
        <taxon>Teleostei</taxon>
        <taxon>Neoteleostei</taxon>
        <taxon>Acanthomorphata</taxon>
        <taxon>Ovalentaria</taxon>
        <taxon>Atherinomorphae</taxon>
        <taxon>Cyprinodontiformes</taxon>
        <taxon>Rivulidae</taxon>
        <taxon>Kryptolebias</taxon>
    </lineage>
</organism>
<accession>A0A3Q3AJM1</accession>
<keyword evidence="5" id="KW-0175">Coiled coil</keyword>
<keyword evidence="12" id="KW-1185">Reference proteome</keyword>
<dbReference type="SMART" id="SM00336">
    <property type="entry name" value="BBOX"/>
    <property type="match status" value="1"/>
</dbReference>
<evidence type="ECO:0000256" key="4">
    <source>
        <dbReference type="PROSITE-ProRule" id="PRU00024"/>
    </source>
</evidence>
<dbReference type="SUPFAM" id="SSF57845">
    <property type="entry name" value="B-box zinc-binding domain"/>
    <property type="match status" value="1"/>
</dbReference>
<evidence type="ECO:0000256" key="6">
    <source>
        <dbReference type="SAM" id="MobiDB-lite"/>
    </source>
</evidence>
<evidence type="ECO:0000256" key="5">
    <source>
        <dbReference type="SAM" id="Coils"/>
    </source>
</evidence>
<dbReference type="CDD" id="cd13733">
    <property type="entry name" value="SPRY_PRY_C-I_1"/>
    <property type="match status" value="1"/>
</dbReference>
<sequence>MCVCVCVCFRSCGGMLESLFFLFLFLCIFSFFSPSLFPRKSLLRPRAEVARLLPGWIHGSAPLRSCAQLVPACLPSSARRRRPRTTPFLSAQTEQARPSPSPPPPPHFSFSFSPPGRTVMSAEDFMAEASALEELQSELTCPVCLELFRDPVILECGHHFCQVCIVQCWEAKADETSSCPKCRKSCARKLRPNSLLCNVVDSVRRARAVDAAAASAAGTSGWDQQGFPDWSQMEREPGTSMSSVASSTGHWPHLVLDMCEEHEEKLKLYCEDDQLPICLVCGMSREHKTHNVIPITEAFDNYKDKLCLALERVQLQTEDATLFQKQTNDKILLIKERAGDLEEQVTAEFARLKEFLSGEEERIKETLQKEKEEKLGQLEEALTQATEQMSQLESAAEKLQVKLREQENPEQLKGIKDFIGLAQTLFERPPEVSSDLQSGEFLGPLQYRTWRKMSSIFQPAISAVTLDPDTAYPCLWVSPCRTSVQVGRIQSNLPNNPERFTRYNIVLGSEAFSSGRHYWEVEVGKKTAWGLGVARASVNRKDEISLCPDDGFWTLVRRDDGSGASEYEACTDSDENLIYPPSHPKKVGVYLDYERGEVSFYDAGDMGHLFTFYNANFEEPLYPYFNPWPIINGQNREPLTVVTPHWGSSA</sequence>
<evidence type="ECO:0000256" key="2">
    <source>
        <dbReference type="ARBA" id="ARBA00022771"/>
    </source>
</evidence>
<feature type="coiled-coil region" evidence="5">
    <location>
        <begin position="353"/>
        <end position="402"/>
    </location>
</feature>
<feature type="domain" description="B box-type" evidence="9">
    <location>
        <begin position="258"/>
        <end position="295"/>
    </location>
</feature>
<dbReference type="InterPro" id="IPR003877">
    <property type="entry name" value="SPRY_dom"/>
</dbReference>
<dbReference type="InterPro" id="IPR006574">
    <property type="entry name" value="PRY"/>
</dbReference>
<keyword evidence="7" id="KW-0812">Transmembrane</keyword>
<dbReference type="InterPro" id="IPR017907">
    <property type="entry name" value="Znf_RING_CS"/>
</dbReference>
<evidence type="ECO:0000313" key="12">
    <source>
        <dbReference type="Proteomes" id="UP000264800"/>
    </source>
</evidence>
<dbReference type="KEGG" id="kmr:108243037"/>
<dbReference type="InterPro" id="IPR050143">
    <property type="entry name" value="TRIM/RBCC"/>
</dbReference>
<dbReference type="Pfam" id="PF15227">
    <property type="entry name" value="zf-C3HC4_4"/>
    <property type="match status" value="1"/>
</dbReference>
<dbReference type="PANTHER" id="PTHR24103">
    <property type="entry name" value="E3 UBIQUITIN-PROTEIN LIGASE TRIM"/>
    <property type="match status" value="1"/>
</dbReference>
<dbReference type="AlphaFoldDB" id="A0A3Q3AJM1"/>
<keyword evidence="7" id="KW-0472">Membrane</keyword>
<dbReference type="InterPro" id="IPR000315">
    <property type="entry name" value="Znf_B-box"/>
</dbReference>